<reference evidence="1" key="1">
    <citation type="submission" date="2021-06" db="EMBL/GenBank/DDBJ databases">
        <authorList>
            <person name="Kallberg Y."/>
            <person name="Tangrot J."/>
            <person name="Rosling A."/>
        </authorList>
    </citation>
    <scope>NUCLEOTIDE SEQUENCE</scope>
    <source>
        <strain evidence="1">28 12/20/2015</strain>
    </source>
</reference>
<accession>A0ACA9KYS9</accession>
<comment type="caution">
    <text evidence="1">The sequence shown here is derived from an EMBL/GenBank/DDBJ whole genome shotgun (WGS) entry which is preliminary data.</text>
</comment>
<proteinExistence type="predicted"/>
<dbReference type="Proteomes" id="UP000789366">
    <property type="component" value="Unassembled WGS sequence"/>
</dbReference>
<name>A0ACA9KYS9_9GLOM</name>
<keyword evidence="2" id="KW-1185">Reference proteome</keyword>
<sequence length="46" mass="5352">MADVKPKFVSPAARHLILTKREEFPNLSEKSDFFSSEKFDDYTSEL</sequence>
<evidence type="ECO:0000313" key="1">
    <source>
        <dbReference type="EMBL" id="CAG8499455.1"/>
    </source>
</evidence>
<evidence type="ECO:0000313" key="2">
    <source>
        <dbReference type="Proteomes" id="UP000789366"/>
    </source>
</evidence>
<gene>
    <name evidence="1" type="ORF">SPELUC_LOCUS2943</name>
</gene>
<organism evidence="1 2">
    <name type="scientific">Cetraspora pellucida</name>
    <dbReference type="NCBI Taxonomy" id="1433469"/>
    <lineage>
        <taxon>Eukaryota</taxon>
        <taxon>Fungi</taxon>
        <taxon>Fungi incertae sedis</taxon>
        <taxon>Mucoromycota</taxon>
        <taxon>Glomeromycotina</taxon>
        <taxon>Glomeromycetes</taxon>
        <taxon>Diversisporales</taxon>
        <taxon>Gigasporaceae</taxon>
        <taxon>Cetraspora</taxon>
    </lineage>
</organism>
<dbReference type="EMBL" id="CAJVPW010002112">
    <property type="protein sequence ID" value="CAG8499455.1"/>
    <property type="molecule type" value="Genomic_DNA"/>
</dbReference>
<protein>
    <submittedName>
        <fullName evidence="1">9619_t:CDS:1</fullName>
    </submittedName>
</protein>